<dbReference type="Proteomes" id="UP000886876">
    <property type="component" value="Unassembled WGS sequence"/>
</dbReference>
<reference evidence="2" key="2">
    <citation type="journal article" date="2021" name="PeerJ">
        <title>Extensive microbial diversity within the chicken gut microbiome revealed by metagenomics and culture.</title>
        <authorList>
            <person name="Gilroy R."/>
            <person name="Ravi A."/>
            <person name="Getino M."/>
            <person name="Pursley I."/>
            <person name="Horton D.L."/>
            <person name="Alikhan N.F."/>
            <person name="Baker D."/>
            <person name="Gharbi K."/>
            <person name="Hall N."/>
            <person name="Watson M."/>
            <person name="Adriaenssens E.M."/>
            <person name="Foster-Nyarko E."/>
            <person name="Jarju S."/>
            <person name="Secka A."/>
            <person name="Antonio M."/>
            <person name="Oren A."/>
            <person name="Chaudhuri R.R."/>
            <person name="La Ragione R."/>
            <person name="Hildebrand F."/>
            <person name="Pallen M.J."/>
        </authorList>
    </citation>
    <scope>NUCLEOTIDE SEQUENCE</scope>
    <source>
        <strain evidence="2">ChiHecec3B27-6122</strain>
    </source>
</reference>
<evidence type="ECO:0000256" key="1">
    <source>
        <dbReference type="SAM" id="SignalP"/>
    </source>
</evidence>
<evidence type="ECO:0000313" key="3">
    <source>
        <dbReference type="Proteomes" id="UP000886876"/>
    </source>
</evidence>
<organism evidence="2 3">
    <name type="scientific">Candidatus Scatomorpha pullistercoris</name>
    <dbReference type="NCBI Taxonomy" id="2840929"/>
    <lineage>
        <taxon>Bacteria</taxon>
        <taxon>Bacillati</taxon>
        <taxon>Bacillota</taxon>
        <taxon>Clostridia</taxon>
        <taxon>Eubacteriales</taxon>
        <taxon>Candidatus Scatomorpha</taxon>
    </lineage>
</organism>
<sequence length="230" mass="24734">MRRAAILLLAAALSACLLVGANAAIAPAWETAELELETLAGTPEAASGLRLSSRVLYGDIAVIGSGLNLDLVRDVSGDTELSLRIGPVEAFLPPEPEDTPPALASGQAEGGYKYYGEGWALSIQKETGRVLSFIWDGTAYEPGPVFEPGGLTGYSLTPEGEDMGLRSYARQYVFDGERFAVLTKREPETFRGPQRYFLVVCAQEGLLYACEITLPGAGDYIWGQVYLEFV</sequence>
<dbReference type="AlphaFoldDB" id="A0A9D1G5S3"/>
<feature type="signal peptide" evidence="1">
    <location>
        <begin position="1"/>
        <end position="23"/>
    </location>
</feature>
<evidence type="ECO:0000313" key="2">
    <source>
        <dbReference type="EMBL" id="HIS97860.1"/>
    </source>
</evidence>
<reference evidence="2" key="1">
    <citation type="submission" date="2020-10" db="EMBL/GenBank/DDBJ databases">
        <authorList>
            <person name="Gilroy R."/>
        </authorList>
    </citation>
    <scope>NUCLEOTIDE SEQUENCE</scope>
    <source>
        <strain evidence="2">ChiHecec3B27-6122</strain>
    </source>
</reference>
<gene>
    <name evidence="2" type="ORF">IAD42_07800</name>
</gene>
<dbReference type="EMBL" id="DVJS01000195">
    <property type="protein sequence ID" value="HIS97860.1"/>
    <property type="molecule type" value="Genomic_DNA"/>
</dbReference>
<proteinExistence type="predicted"/>
<feature type="chain" id="PRO_5039138272" evidence="1">
    <location>
        <begin position="24"/>
        <end position="230"/>
    </location>
</feature>
<dbReference type="PROSITE" id="PS51257">
    <property type="entry name" value="PROKAR_LIPOPROTEIN"/>
    <property type="match status" value="1"/>
</dbReference>
<comment type="caution">
    <text evidence="2">The sequence shown here is derived from an EMBL/GenBank/DDBJ whole genome shotgun (WGS) entry which is preliminary data.</text>
</comment>
<name>A0A9D1G5S3_9FIRM</name>
<accession>A0A9D1G5S3</accession>
<keyword evidence="1" id="KW-0732">Signal</keyword>
<protein>
    <submittedName>
        <fullName evidence="2">Uncharacterized protein</fullName>
    </submittedName>
</protein>